<sequence length="405" mass="45442">MKRVLVAGIMCCAIIVSYMPAYGMWVGQSQLNPFVQVEGIFESNIYQTYTDEESDFITVISPGIHFQYPTAEDAEMKFSADYRADIRMYGNDGDAKIDPDGELNTVDHRLGADLLFDLASGVELAAGYVFNATSEAPSAPGDERDPYKEHDLSGSVAYKYADTYKIEFAYDGMFRAFDDSEDSKDDITRNDLQLIGFYNLSPILALLVGGNYAMITREDPFIDSDEWKAYGGFEVDVTGKTTGRLKIGMVGRQFDSELDAIEDPTDFYVDGVIESEYVEGSFLNVRLFREYYDTSITEETAANGLYYISNGIRGDIRHVLPSLPNLSLLANIGYSKDTYQRPLNLDLENVRDREDTNWEFGAGLEYKFYKYLSLGAGYQYISADSTIDENDYTDNLATISLKGIL</sequence>
<dbReference type="EMBL" id="DF820460">
    <property type="protein sequence ID" value="GAK53966.1"/>
    <property type="molecule type" value="Genomic_DNA"/>
</dbReference>
<dbReference type="HOGENOM" id="CLU_679090_0_0_0"/>
<evidence type="ECO:0000313" key="1">
    <source>
        <dbReference type="EMBL" id="GAK53966.1"/>
    </source>
</evidence>
<dbReference type="Pfam" id="PF10082">
    <property type="entry name" value="BBP2_2"/>
    <property type="match status" value="1"/>
</dbReference>
<evidence type="ECO:0008006" key="3">
    <source>
        <dbReference type="Google" id="ProtNLM"/>
    </source>
</evidence>
<dbReference type="STRING" id="1499966.U14_05243"/>
<reference evidence="1 2" key="1">
    <citation type="journal article" date="2015" name="PeerJ">
        <title>First genomic representation of candidate bacterial phylum KSB3 points to enhanced environmental sensing as a trigger of wastewater bulking.</title>
        <authorList>
            <person name="Sekiguchi Y."/>
            <person name="Ohashi A."/>
            <person name="Parks D.H."/>
            <person name="Yamauchi T."/>
            <person name="Tyson G.W."/>
            <person name="Hugenholtz P."/>
        </authorList>
    </citation>
    <scope>NUCLEOTIDE SEQUENCE [LARGE SCALE GENOMIC DNA]</scope>
</reference>
<name>A0A081BRD5_9BACT</name>
<proteinExistence type="predicted"/>
<protein>
    <recommendedName>
        <fullName evidence="3">Outer membrane protein beta-barrel domain-containing protein</fullName>
    </recommendedName>
</protein>
<dbReference type="SUPFAM" id="SSF56935">
    <property type="entry name" value="Porins"/>
    <property type="match status" value="1"/>
</dbReference>
<keyword evidence="2" id="KW-1185">Reference proteome</keyword>
<dbReference type="InterPro" id="IPR018759">
    <property type="entry name" value="BBP2_2"/>
</dbReference>
<evidence type="ECO:0000313" key="2">
    <source>
        <dbReference type="Proteomes" id="UP000030700"/>
    </source>
</evidence>
<organism evidence="1 2">
    <name type="scientific">Candidatus Moduliflexus flocculans</name>
    <dbReference type="NCBI Taxonomy" id="1499966"/>
    <lineage>
        <taxon>Bacteria</taxon>
        <taxon>Candidatus Moduliflexota</taxon>
        <taxon>Candidatus Moduliflexia</taxon>
        <taxon>Candidatus Moduliflexales</taxon>
        <taxon>Candidatus Moduliflexaceae</taxon>
    </lineage>
</organism>
<dbReference type="AlphaFoldDB" id="A0A081BRD5"/>
<gene>
    <name evidence="1" type="ORF">U14_05243</name>
</gene>
<dbReference type="Proteomes" id="UP000030700">
    <property type="component" value="Unassembled WGS sequence"/>
</dbReference>
<accession>A0A081BRD5</accession>